<reference evidence="1 2" key="1">
    <citation type="journal article" date="2016" name="Nat. Commun.">
        <title>Thousands of microbial genomes shed light on interconnected biogeochemical processes in an aquifer system.</title>
        <authorList>
            <person name="Anantharaman K."/>
            <person name="Brown C.T."/>
            <person name="Hug L.A."/>
            <person name="Sharon I."/>
            <person name="Castelle C.J."/>
            <person name="Probst A.J."/>
            <person name="Thomas B.C."/>
            <person name="Singh A."/>
            <person name="Wilkins M.J."/>
            <person name="Karaoz U."/>
            <person name="Brodie E.L."/>
            <person name="Williams K.H."/>
            <person name="Hubbard S.S."/>
            <person name="Banfield J.F."/>
        </authorList>
    </citation>
    <scope>NUCLEOTIDE SEQUENCE [LARGE SCALE GENOMIC DNA]</scope>
</reference>
<evidence type="ECO:0000313" key="2">
    <source>
        <dbReference type="Proteomes" id="UP000176583"/>
    </source>
</evidence>
<protein>
    <submittedName>
        <fullName evidence="1">Uncharacterized protein</fullName>
    </submittedName>
</protein>
<dbReference type="AlphaFoldDB" id="A0A1F4UH52"/>
<gene>
    <name evidence="1" type="ORF">A2V54_02445</name>
</gene>
<proteinExistence type="predicted"/>
<dbReference type="STRING" id="1802613.A2V54_02445"/>
<comment type="caution">
    <text evidence="1">The sequence shown here is derived from an EMBL/GenBank/DDBJ whole genome shotgun (WGS) entry which is preliminary data.</text>
</comment>
<organism evidence="1 2">
    <name type="scientific">candidate division WWE3 bacterium RBG_19FT_COMBO_53_11</name>
    <dbReference type="NCBI Taxonomy" id="1802613"/>
    <lineage>
        <taxon>Bacteria</taxon>
        <taxon>Katanobacteria</taxon>
    </lineage>
</organism>
<dbReference type="Proteomes" id="UP000176583">
    <property type="component" value="Unassembled WGS sequence"/>
</dbReference>
<dbReference type="EMBL" id="MEUW01000023">
    <property type="protein sequence ID" value="OGC44271.1"/>
    <property type="molecule type" value="Genomic_DNA"/>
</dbReference>
<accession>A0A1F4UH52</accession>
<name>A0A1F4UH52_UNCKA</name>
<evidence type="ECO:0000313" key="1">
    <source>
        <dbReference type="EMBL" id="OGC44271.1"/>
    </source>
</evidence>
<sequence>MSPGSNPRLIKAQLDSIQSAVSSLLQDANKVISEIEDPKVRRALVSLSGAVDLMNTLLVIALEPYRQELEERLDPQI</sequence>